<organism evidence="1">
    <name type="scientific">Rhizophora mucronata</name>
    <name type="common">Asiatic mangrove</name>
    <dbReference type="NCBI Taxonomy" id="61149"/>
    <lineage>
        <taxon>Eukaryota</taxon>
        <taxon>Viridiplantae</taxon>
        <taxon>Streptophyta</taxon>
        <taxon>Embryophyta</taxon>
        <taxon>Tracheophyta</taxon>
        <taxon>Spermatophyta</taxon>
        <taxon>Magnoliopsida</taxon>
        <taxon>eudicotyledons</taxon>
        <taxon>Gunneridae</taxon>
        <taxon>Pentapetalae</taxon>
        <taxon>rosids</taxon>
        <taxon>fabids</taxon>
        <taxon>Malpighiales</taxon>
        <taxon>Rhizophoraceae</taxon>
        <taxon>Rhizophora</taxon>
    </lineage>
</organism>
<reference evidence="1" key="1">
    <citation type="submission" date="2018-02" db="EMBL/GenBank/DDBJ databases">
        <title>Rhizophora mucronata_Transcriptome.</title>
        <authorList>
            <person name="Meera S.P."/>
            <person name="Sreeshan A."/>
            <person name="Augustine A."/>
        </authorList>
    </citation>
    <scope>NUCLEOTIDE SEQUENCE</scope>
    <source>
        <tissue evidence="1">Leaf</tissue>
    </source>
</reference>
<sequence length="30" mass="3170">MSLLFLQNSIASPEELIVGKTEGGRAFGFG</sequence>
<name>A0A2P2IUM6_RHIMU</name>
<evidence type="ECO:0000313" key="1">
    <source>
        <dbReference type="EMBL" id="MBW84877.1"/>
    </source>
</evidence>
<dbReference type="EMBL" id="GGEC01004394">
    <property type="protein sequence ID" value="MBW84877.1"/>
    <property type="molecule type" value="Transcribed_RNA"/>
</dbReference>
<dbReference type="AlphaFoldDB" id="A0A2P2IUM6"/>
<proteinExistence type="predicted"/>
<protein>
    <submittedName>
        <fullName evidence="1">Uncharacterized protein</fullName>
    </submittedName>
</protein>
<accession>A0A2P2IUM6</accession>